<gene>
    <name evidence="2" type="ORF">F53441_6462</name>
</gene>
<name>A0A8H4KJP2_9HYPO</name>
<proteinExistence type="predicted"/>
<reference evidence="2" key="1">
    <citation type="submission" date="2020-01" db="EMBL/GenBank/DDBJ databases">
        <title>Identification and distribution of gene clusters putatively required for synthesis of sphingolipid metabolism inhibitors in phylogenetically diverse species of the filamentous fungus Fusarium.</title>
        <authorList>
            <person name="Kim H.-S."/>
            <person name="Busman M."/>
            <person name="Brown D.W."/>
            <person name="Divon H."/>
            <person name="Uhlig S."/>
            <person name="Proctor R.H."/>
        </authorList>
    </citation>
    <scope>NUCLEOTIDE SEQUENCE</scope>
    <source>
        <strain evidence="2">NRRL 53441</strain>
    </source>
</reference>
<accession>A0A8H4KJP2</accession>
<evidence type="ECO:0000313" key="2">
    <source>
        <dbReference type="EMBL" id="KAF4450463.1"/>
    </source>
</evidence>
<organism evidence="2 3">
    <name type="scientific">Fusarium austroafricanum</name>
    <dbReference type="NCBI Taxonomy" id="2364996"/>
    <lineage>
        <taxon>Eukaryota</taxon>
        <taxon>Fungi</taxon>
        <taxon>Dikarya</taxon>
        <taxon>Ascomycota</taxon>
        <taxon>Pezizomycotina</taxon>
        <taxon>Sordariomycetes</taxon>
        <taxon>Hypocreomycetidae</taxon>
        <taxon>Hypocreales</taxon>
        <taxon>Nectriaceae</taxon>
        <taxon>Fusarium</taxon>
        <taxon>Fusarium concolor species complex</taxon>
    </lineage>
</organism>
<dbReference type="EMBL" id="JAADJG010000250">
    <property type="protein sequence ID" value="KAF4450463.1"/>
    <property type="molecule type" value="Genomic_DNA"/>
</dbReference>
<protein>
    <submittedName>
        <fullName evidence="2">Uncharacterized protein</fullName>
    </submittedName>
</protein>
<dbReference type="OrthoDB" id="3643156at2759"/>
<feature type="chain" id="PRO_5034247271" evidence="1">
    <location>
        <begin position="16"/>
        <end position="389"/>
    </location>
</feature>
<keyword evidence="1" id="KW-0732">Signal</keyword>
<sequence length="389" mass="43307">MWFLYLLALVVSASAADYDGNDEPFPPCAECLPASVHDAPGIGFSLSLSSGTSAIHFSNGTVRDIAVIPATPDYEALMFLLTNMDWPPPPLTKWQRWKRAINKKIGRPATPDVGVLGAMLVSLRDATVVNGPLDRVAVSHPRVNGLVEEDIWDALEYARLRPWVADLPRPKPFLPWPDAGAYPTQLTEAHAVLAAHGKGLCKHYKHYWECEEELSKAPLETTVVVGLTKTDLRAEVVRTTSAFTWLQPTKDERAFVSLTLGLDNRHTFSSEAKFWSHVVYKLRVFFTWELPDEARLSEVLLVGENSTHPVFLDALEEALVDSGYNLQDGSDAGARVRVVSGQGKPIDPVFASARGAAQYARWRQEAPVGCYEQERCEKKRREEDKRSEL</sequence>
<evidence type="ECO:0000256" key="1">
    <source>
        <dbReference type="SAM" id="SignalP"/>
    </source>
</evidence>
<dbReference type="AlphaFoldDB" id="A0A8H4KJP2"/>
<keyword evidence="3" id="KW-1185">Reference proteome</keyword>
<comment type="caution">
    <text evidence="2">The sequence shown here is derived from an EMBL/GenBank/DDBJ whole genome shotgun (WGS) entry which is preliminary data.</text>
</comment>
<feature type="signal peptide" evidence="1">
    <location>
        <begin position="1"/>
        <end position="15"/>
    </location>
</feature>
<evidence type="ECO:0000313" key="3">
    <source>
        <dbReference type="Proteomes" id="UP000605986"/>
    </source>
</evidence>
<dbReference type="Proteomes" id="UP000605986">
    <property type="component" value="Unassembled WGS sequence"/>
</dbReference>